<comment type="cofactor">
    <cofactor evidence="1">
        <name>a divalent metal cation</name>
        <dbReference type="ChEBI" id="CHEBI:60240"/>
    </cofactor>
</comment>
<dbReference type="PANTHER" id="PTHR22930">
    <property type="match status" value="1"/>
</dbReference>
<feature type="domain" description="DDE Tnp4" evidence="9">
    <location>
        <begin position="172"/>
        <end position="320"/>
    </location>
</feature>
<feature type="signal peptide" evidence="8">
    <location>
        <begin position="1"/>
        <end position="24"/>
    </location>
</feature>
<evidence type="ECO:0000256" key="5">
    <source>
        <dbReference type="ARBA" id="ARBA00022723"/>
    </source>
</evidence>
<evidence type="ECO:0000313" key="10">
    <source>
        <dbReference type="EMBL" id="OQR84084.1"/>
    </source>
</evidence>
<dbReference type="GO" id="GO:0004518">
    <property type="term" value="F:nuclease activity"/>
    <property type="evidence" value="ECO:0007669"/>
    <property type="project" value="UniProtKB-KW"/>
</dbReference>
<name>A0A1V9YEA4_ACHHY</name>
<dbReference type="InterPro" id="IPR027806">
    <property type="entry name" value="HARBI1_dom"/>
</dbReference>
<reference evidence="10 11" key="1">
    <citation type="journal article" date="2014" name="Genome Biol. Evol.">
        <title>The secreted proteins of Achlya hypogyna and Thraustotheca clavata identify the ancestral oomycete secretome and reveal gene acquisitions by horizontal gene transfer.</title>
        <authorList>
            <person name="Misner I."/>
            <person name="Blouin N."/>
            <person name="Leonard G."/>
            <person name="Richards T.A."/>
            <person name="Lane C.E."/>
        </authorList>
    </citation>
    <scope>NUCLEOTIDE SEQUENCE [LARGE SCALE GENOMIC DNA]</scope>
    <source>
        <strain evidence="10 11">ATCC 48635</strain>
    </source>
</reference>
<evidence type="ECO:0000313" key="11">
    <source>
        <dbReference type="Proteomes" id="UP000243579"/>
    </source>
</evidence>
<keyword evidence="7" id="KW-0539">Nucleus</keyword>
<sequence length="373" mass="42480">MNEVIVVCTVVVVIAAIVCSDGRAAPSPKSQEFVPEQSSSIWFEVKNNPAMHAWFSRYLRCSRSAFFAIAKRLLTTWPLMHPPIHHLSIFAIEDRLAVALYYLTHCDGYDCTGLIFGIGKTKAYMFTKEVLDLIQLHHLQATIAAPATIEGWQQISDGFKRIAGLPRVFGAVDGSLVMIRRFRQHEGWYCRKGFPAFNVQASVDDRKHFMFYSIRAGAQNDKMLFKNSALGRSRFVPDDGYLLGDAGYRLLAHVSTPYPIRAGMPSDESNYNYAHSKTRIVVEQAFALWKNKFRIFKKPLENQTPESMAQVIECTMVLHNWIVDLDTSDEDSVEKPWMYIGGDTVYPTEEYLIDNEEAQINRELVKDYLATLQ</sequence>
<dbReference type="Proteomes" id="UP000243579">
    <property type="component" value="Unassembled WGS sequence"/>
</dbReference>
<evidence type="ECO:0000256" key="1">
    <source>
        <dbReference type="ARBA" id="ARBA00001968"/>
    </source>
</evidence>
<dbReference type="GO" id="GO:0046872">
    <property type="term" value="F:metal ion binding"/>
    <property type="evidence" value="ECO:0007669"/>
    <property type="project" value="UniProtKB-KW"/>
</dbReference>
<proteinExistence type="inferred from homology"/>
<gene>
    <name evidence="10" type="ORF">ACHHYP_13921</name>
</gene>
<evidence type="ECO:0000256" key="6">
    <source>
        <dbReference type="ARBA" id="ARBA00022801"/>
    </source>
</evidence>
<comment type="caution">
    <text evidence="10">The sequence shown here is derived from an EMBL/GenBank/DDBJ whole genome shotgun (WGS) entry which is preliminary data.</text>
</comment>
<dbReference type="EMBL" id="JNBR01001941">
    <property type="protein sequence ID" value="OQR84084.1"/>
    <property type="molecule type" value="Genomic_DNA"/>
</dbReference>
<keyword evidence="5" id="KW-0479">Metal-binding</keyword>
<evidence type="ECO:0000256" key="4">
    <source>
        <dbReference type="ARBA" id="ARBA00022722"/>
    </source>
</evidence>
<keyword evidence="8" id="KW-0732">Signal</keyword>
<keyword evidence="4" id="KW-0540">Nuclease</keyword>
<dbReference type="InterPro" id="IPR045249">
    <property type="entry name" value="HARBI1-like"/>
</dbReference>
<evidence type="ECO:0000256" key="7">
    <source>
        <dbReference type="ARBA" id="ARBA00023242"/>
    </source>
</evidence>
<evidence type="ECO:0000256" key="8">
    <source>
        <dbReference type="SAM" id="SignalP"/>
    </source>
</evidence>
<feature type="chain" id="PRO_5012393307" description="DDE Tnp4 domain-containing protein" evidence="8">
    <location>
        <begin position="25"/>
        <end position="373"/>
    </location>
</feature>
<organism evidence="10 11">
    <name type="scientific">Achlya hypogyna</name>
    <name type="common">Oomycete</name>
    <name type="synonym">Protoachlya hypogyna</name>
    <dbReference type="NCBI Taxonomy" id="1202772"/>
    <lineage>
        <taxon>Eukaryota</taxon>
        <taxon>Sar</taxon>
        <taxon>Stramenopiles</taxon>
        <taxon>Oomycota</taxon>
        <taxon>Saprolegniomycetes</taxon>
        <taxon>Saprolegniales</taxon>
        <taxon>Achlyaceae</taxon>
        <taxon>Achlya</taxon>
    </lineage>
</organism>
<evidence type="ECO:0000256" key="2">
    <source>
        <dbReference type="ARBA" id="ARBA00004123"/>
    </source>
</evidence>
<dbReference type="Pfam" id="PF13359">
    <property type="entry name" value="DDE_Tnp_4"/>
    <property type="match status" value="1"/>
</dbReference>
<dbReference type="AlphaFoldDB" id="A0A1V9YEA4"/>
<accession>A0A1V9YEA4</accession>
<dbReference type="GO" id="GO:0016787">
    <property type="term" value="F:hydrolase activity"/>
    <property type="evidence" value="ECO:0007669"/>
    <property type="project" value="UniProtKB-KW"/>
</dbReference>
<dbReference type="PANTHER" id="PTHR22930:SF85">
    <property type="entry name" value="GH03217P-RELATED"/>
    <property type="match status" value="1"/>
</dbReference>
<protein>
    <recommendedName>
        <fullName evidence="9">DDE Tnp4 domain-containing protein</fullName>
    </recommendedName>
</protein>
<evidence type="ECO:0000256" key="3">
    <source>
        <dbReference type="ARBA" id="ARBA00006958"/>
    </source>
</evidence>
<dbReference type="GO" id="GO:0005634">
    <property type="term" value="C:nucleus"/>
    <property type="evidence" value="ECO:0007669"/>
    <property type="project" value="UniProtKB-SubCell"/>
</dbReference>
<keyword evidence="11" id="KW-1185">Reference proteome</keyword>
<dbReference type="OrthoDB" id="121201at2759"/>
<evidence type="ECO:0000259" key="9">
    <source>
        <dbReference type="Pfam" id="PF13359"/>
    </source>
</evidence>
<comment type="similarity">
    <text evidence="3">Belongs to the HARBI1 family.</text>
</comment>
<keyword evidence="6" id="KW-0378">Hydrolase</keyword>
<comment type="subcellular location">
    <subcellularLocation>
        <location evidence="2">Nucleus</location>
    </subcellularLocation>
</comment>
<dbReference type="STRING" id="1202772.A0A1V9YEA4"/>